<dbReference type="STRING" id="81972.D7LFY1"/>
<evidence type="ECO:0000256" key="7">
    <source>
        <dbReference type="ARBA" id="ARBA00022525"/>
    </source>
</evidence>
<dbReference type="InterPro" id="IPR006501">
    <property type="entry name" value="Pectinesterase_inhib_dom"/>
</dbReference>
<feature type="active site" evidence="11">
    <location>
        <position position="416"/>
    </location>
</feature>
<dbReference type="SUPFAM" id="SSF101148">
    <property type="entry name" value="Plant invertase/pectin methylesterase inhibitor"/>
    <property type="match status" value="1"/>
</dbReference>
<dbReference type="FunFam" id="2.160.20.10:FF:000029">
    <property type="entry name" value="Pectinesterase 4"/>
    <property type="match status" value="1"/>
</dbReference>
<dbReference type="Proteomes" id="UP000008694">
    <property type="component" value="Unassembled WGS sequence"/>
</dbReference>
<organism evidence="16">
    <name type="scientific">Arabidopsis lyrata subsp. lyrata</name>
    <name type="common">Lyre-leaved rock-cress</name>
    <dbReference type="NCBI Taxonomy" id="81972"/>
    <lineage>
        <taxon>Eukaryota</taxon>
        <taxon>Viridiplantae</taxon>
        <taxon>Streptophyta</taxon>
        <taxon>Embryophyta</taxon>
        <taxon>Tracheophyta</taxon>
        <taxon>Spermatophyta</taxon>
        <taxon>Magnoliopsida</taxon>
        <taxon>eudicotyledons</taxon>
        <taxon>Gunneridae</taxon>
        <taxon>Pentapetalae</taxon>
        <taxon>rosids</taxon>
        <taxon>malvids</taxon>
        <taxon>Brassicales</taxon>
        <taxon>Brassicaceae</taxon>
        <taxon>Camelineae</taxon>
        <taxon>Arabidopsis</taxon>
    </lineage>
</organism>
<comment type="catalytic activity">
    <reaction evidence="12">
        <text>[(1-&gt;4)-alpha-D-galacturonosyl methyl ester](n) + n H2O = [(1-&gt;4)-alpha-D-galacturonosyl](n) + n methanol + n H(+)</text>
        <dbReference type="Rhea" id="RHEA:22380"/>
        <dbReference type="Rhea" id="RHEA-COMP:14570"/>
        <dbReference type="Rhea" id="RHEA-COMP:14573"/>
        <dbReference type="ChEBI" id="CHEBI:15377"/>
        <dbReference type="ChEBI" id="CHEBI:15378"/>
        <dbReference type="ChEBI" id="CHEBI:17790"/>
        <dbReference type="ChEBI" id="CHEBI:140522"/>
        <dbReference type="ChEBI" id="CHEBI:140523"/>
        <dbReference type="EC" id="3.1.1.11"/>
    </reaction>
</comment>
<keyword evidence="16" id="KW-1185">Reference proteome</keyword>
<keyword evidence="10" id="KW-0961">Cell wall biogenesis/degradation</keyword>
<name>D7LFY1_ARALL</name>
<dbReference type="GO" id="GO:0004857">
    <property type="term" value="F:enzyme inhibitor activity"/>
    <property type="evidence" value="ECO:0007669"/>
    <property type="project" value="InterPro"/>
</dbReference>
<dbReference type="EMBL" id="GL348716">
    <property type="protein sequence ID" value="EFH58361.1"/>
    <property type="molecule type" value="Genomic_DNA"/>
</dbReference>
<keyword evidence="6" id="KW-0134">Cell wall</keyword>
<dbReference type="GO" id="GO:0042545">
    <property type="term" value="P:cell wall modification"/>
    <property type="evidence" value="ECO:0007669"/>
    <property type="project" value="UniProtKB-UniRule"/>
</dbReference>
<comment type="similarity">
    <text evidence="4">In the C-terminal section; belongs to the pectinesterase family.</text>
</comment>
<keyword evidence="8 12" id="KW-0378">Hydrolase</keyword>
<dbReference type="Gene3D" id="1.20.140.40">
    <property type="entry name" value="Invertase/pectin methylesterase inhibitor family protein"/>
    <property type="match status" value="1"/>
</dbReference>
<evidence type="ECO:0000256" key="4">
    <source>
        <dbReference type="ARBA" id="ARBA00007786"/>
    </source>
</evidence>
<feature type="region of interest" description="Disordered" evidence="13">
    <location>
        <begin position="210"/>
        <end position="233"/>
    </location>
</feature>
<keyword evidence="7" id="KW-0964">Secreted</keyword>
<dbReference type="CDD" id="cd15798">
    <property type="entry name" value="PMEI-like_3"/>
    <property type="match status" value="1"/>
</dbReference>
<dbReference type="EC" id="3.1.1.11" evidence="5 12"/>
<reference evidence="16" key="1">
    <citation type="journal article" date="2011" name="Nat. Genet.">
        <title>The Arabidopsis lyrata genome sequence and the basis of rapid genome size change.</title>
        <authorList>
            <person name="Hu T.T."/>
            <person name="Pattyn P."/>
            <person name="Bakker E.G."/>
            <person name="Cao J."/>
            <person name="Cheng J.-F."/>
            <person name="Clark R.M."/>
            <person name="Fahlgren N."/>
            <person name="Fawcett J.A."/>
            <person name="Grimwood J."/>
            <person name="Gundlach H."/>
            <person name="Haberer G."/>
            <person name="Hollister J.D."/>
            <person name="Ossowski S."/>
            <person name="Ottilar R.P."/>
            <person name="Salamov A.A."/>
            <person name="Schneeberger K."/>
            <person name="Spannagl M."/>
            <person name="Wang X."/>
            <person name="Yang L."/>
            <person name="Nasrallah M.E."/>
            <person name="Bergelson J."/>
            <person name="Carrington J.C."/>
            <person name="Gaut B.S."/>
            <person name="Schmutz J."/>
            <person name="Mayer K.F.X."/>
            <person name="Van de Peer Y."/>
            <person name="Grigoriev I.V."/>
            <person name="Nordborg M."/>
            <person name="Weigel D."/>
            <person name="Guo Y.-L."/>
        </authorList>
    </citation>
    <scope>NUCLEOTIDE SEQUENCE [LARGE SCALE GENOMIC DNA]</scope>
    <source>
        <strain evidence="16">cv. MN47</strain>
    </source>
</reference>
<sequence length="577" mass="63242">MIGKVVVSVASILLIVGVAIGVVAFINKNGDANLSPQMKAVRGICEATSDKASCVKTLEPVKSDDPNKLIKAFMLATRDALTTSSNFTGQTEVNMGSSISPNNKAVLDYCKRVFMYALEDLSTIVEEMGEDLNQIGSKIDQLKQWLIGVYNYQTDCLDDIEEDDLRKTIGEGIANSKILTTNAIDIFHNVVSAMAKLNNKVDDFKNMTGGIPTPDNKGAPPVVDESPVADPDGPARRLLEDIDETGIPTWVSGADRKLMAKAGRGGNGGAVGSERPLWWLRTEADSLRRFNKPLMLVLRITQADASSTSRLKKNNIFMFGDGARKTVISYNRSVALSRGTTTSLSATVQVESEGFMAKWLGFKNTAGPMGHQAAAIRVNGDRAVIFNCRFDGYQDTLYVNNGRQFYRNCVVSGTVDFIFGKSATVIQNTLIVVRKGSKGQYNTVTADGNELGLGMKLGIVLQNCRIVPDRKLTPERLTVATYLGRPWKKFSTTVIMSTEMGDLIRPEGWRIWDGENYHMSCRYVEYNNRGPGAFTNRRVNWAKVARSAGEVNGFTVANWLGPIYWIQQANVPVTIGL</sequence>
<dbReference type="InterPro" id="IPR033131">
    <property type="entry name" value="Pectinesterase_Asp_AS"/>
</dbReference>
<dbReference type="InterPro" id="IPR011050">
    <property type="entry name" value="Pectin_lyase_fold/virulence"/>
</dbReference>
<gene>
    <name evidence="15" type="ORF">ARALYDRAFT_483877</name>
</gene>
<dbReference type="Gramene" id="fgenesh2_kg.4__2937__AT2G47040.1">
    <property type="protein sequence ID" value="fgenesh2_kg.4__2937__AT2G47040.1"/>
    <property type="gene ID" value="fgenesh2_kg.4__2937__AT2G47040.1"/>
</dbReference>
<dbReference type="Pfam" id="PF04043">
    <property type="entry name" value="PMEI"/>
    <property type="match status" value="1"/>
</dbReference>
<protein>
    <recommendedName>
        <fullName evidence="5 12">Pectinesterase</fullName>
        <ecNumber evidence="5 12">3.1.1.11</ecNumber>
    </recommendedName>
</protein>
<dbReference type="PROSITE" id="PS00503">
    <property type="entry name" value="PECTINESTERASE_2"/>
    <property type="match status" value="1"/>
</dbReference>
<evidence type="ECO:0000259" key="14">
    <source>
        <dbReference type="SMART" id="SM00856"/>
    </source>
</evidence>
<dbReference type="UniPathway" id="UPA00545">
    <property type="reaction ID" value="UER00823"/>
</dbReference>
<evidence type="ECO:0000313" key="16">
    <source>
        <dbReference type="Proteomes" id="UP000008694"/>
    </source>
</evidence>
<dbReference type="PANTHER" id="PTHR31707">
    <property type="entry name" value="PECTINESTERASE"/>
    <property type="match status" value="1"/>
</dbReference>
<evidence type="ECO:0000256" key="1">
    <source>
        <dbReference type="ARBA" id="ARBA00004191"/>
    </source>
</evidence>
<dbReference type="Gene3D" id="2.160.20.10">
    <property type="entry name" value="Single-stranded right-handed beta-helix, Pectin lyase-like"/>
    <property type="match status" value="1"/>
</dbReference>
<evidence type="ECO:0000256" key="5">
    <source>
        <dbReference type="ARBA" id="ARBA00013229"/>
    </source>
</evidence>
<evidence type="ECO:0000256" key="11">
    <source>
        <dbReference type="PROSITE-ProRule" id="PRU10040"/>
    </source>
</evidence>
<evidence type="ECO:0000256" key="3">
    <source>
        <dbReference type="ARBA" id="ARBA00006027"/>
    </source>
</evidence>
<evidence type="ECO:0000313" key="15">
    <source>
        <dbReference type="EMBL" id="EFH58361.1"/>
    </source>
</evidence>
<proteinExistence type="inferred from homology"/>
<dbReference type="InterPro" id="IPR000070">
    <property type="entry name" value="Pectinesterase_cat"/>
</dbReference>
<dbReference type="GO" id="GO:0045490">
    <property type="term" value="P:pectin catabolic process"/>
    <property type="evidence" value="ECO:0007669"/>
    <property type="project" value="UniProtKB-UniRule"/>
</dbReference>
<evidence type="ECO:0000256" key="10">
    <source>
        <dbReference type="ARBA" id="ARBA00023316"/>
    </source>
</evidence>
<comment type="similarity">
    <text evidence="3">In the N-terminal section; belongs to the PMEI family.</text>
</comment>
<dbReference type="FunFam" id="1.20.140.40:FF:000016">
    <property type="entry name" value="Pectinesterase"/>
    <property type="match status" value="1"/>
</dbReference>
<evidence type="ECO:0000256" key="12">
    <source>
        <dbReference type="RuleBase" id="RU000589"/>
    </source>
</evidence>
<dbReference type="SUPFAM" id="SSF51126">
    <property type="entry name" value="Pectin lyase-like"/>
    <property type="match status" value="1"/>
</dbReference>
<feature type="domain" description="Pectinesterase inhibitor" evidence="14">
    <location>
        <begin position="36"/>
        <end position="186"/>
    </location>
</feature>
<evidence type="ECO:0000256" key="8">
    <source>
        <dbReference type="ARBA" id="ARBA00022801"/>
    </source>
</evidence>
<evidence type="ECO:0000256" key="13">
    <source>
        <dbReference type="SAM" id="MobiDB-lite"/>
    </source>
</evidence>
<dbReference type="eggNOG" id="ENOG502QUTX">
    <property type="taxonomic scope" value="Eukaryota"/>
</dbReference>
<dbReference type="InterPro" id="IPR035513">
    <property type="entry name" value="Invertase/methylesterase_inhib"/>
</dbReference>
<dbReference type="InterPro" id="IPR012334">
    <property type="entry name" value="Pectin_lyas_fold"/>
</dbReference>
<dbReference type="Pfam" id="PF01095">
    <property type="entry name" value="Pectinesterase"/>
    <property type="match status" value="1"/>
</dbReference>
<comment type="subcellular location">
    <subcellularLocation>
        <location evidence="1">Secreted</location>
        <location evidence="1">Cell wall</location>
    </subcellularLocation>
</comment>
<dbReference type="HOGENOM" id="CLU_012243_9_0_1"/>
<accession>D7LFY1</accession>
<comment type="pathway">
    <text evidence="2 12">Glycan metabolism; pectin degradation; 2-dehydro-3-deoxy-D-gluconate from pectin: step 1/5.</text>
</comment>
<dbReference type="GO" id="GO:0030599">
    <property type="term" value="F:pectinesterase activity"/>
    <property type="evidence" value="ECO:0007669"/>
    <property type="project" value="UniProtKB-UniRule"/>
</dbReference>
<evidence type="ECO:0000256" key="6">
    <source>
        <dbReference type="ARBA" id="ARBA00022512"/>
    </source>
</evidence>
<dbReference type="GO" id="GO:0090406">
    <property type="term" value="C:pollen tube"/>
    <property type="evidence" value="ECO:0007669"/>
    <property type="project" value="EnsemblPlants"/>
</dbReference>
<dbReference type="AlphaFoldDB" id="D7LFY1"/>
<evidence type="ECO:0000256" key="2">
    <source>
        <dbReference type="ARBA" id="ARBA00005184"/>
    </source>
</evidence>
<keyword evidence="9 12" id="KW-0063">Aspartyl esterase</keyword>
<dbReference type="SMART" id="SM00856">
    <property type="entry name" value="PMEI"/>
    <property type="match status" value="1"/>
</dbReference>
<evidence type="ECO:0000256" key="9">
    <source>
        <dbReference type="ARBA" id="ARBA00023085"/>
    </source>
</evidence>